<dbReference type="Proteomes" id="UP000245981">
    <property type="component" value="Unassembled WGS sequence"/>
</dbReference>
<reference evidence="1 4" key="2">
    <citation type="submission" date="2021-07" db="EMBL/GenBank/DDBJ databases">
        <title>A novel phosphonate cluster across the Pantoea species complex is important for pathogenicity in onion.</title>
        <authorList>
            <person name="Zhao M."/>
            <person name="Stice S."/>
            <person name="Shin G.Y."/>
            <person name="Coutinho T."/>
            <person name="Gitaitis R."/>
            <person name="Kvitko B."/>
            <person name="Dutta B."/>
        </authorList>
    </citation>
    <scope>NUCLEOTIDE SEQUENCE [LARGE SCALE GENOMIC DNA]</scope>
    <source>
        <strain evidence="1 4">BD 382</strain>
    </source>
</reference>
<dbReference type="Gene3D" id="1.20.5.5260">
    <property type="match status" value="1"/>
</dbReference>
<evidence type="ECO:0000313" key="4">
    <source>
        <dbReference type="Proteomes" id="UP001197236"/>
    </source>
</evidence>
<dbReference type="NCBIfam" id="NF040640">
    <property type="entry name" value="YcgZ_fam"/>
    <property type="match status" value="1"/>
</dbReference>
<protein>
    <submittedName>
        <fullName evidence="2">Biofilm development protein YmgB/AriR</fullName>
    </submittedName>
    <submittedName>
        <fullName evidence="1">Two-component-system connector protein YcgZ</fullName>
    </submittedName>
</protein>
<evidence type="ECO:0000313" key="2">
    <source>
        <dbReference type="EMBL" id="PWK98405.1"/>
    </source>
</evidence>
<dbReference type="AlphaFoldDB" id="A0A2V2BP00"/>
<evidence type="ECO:0000313" key="3">
    <source>
        <dbReference type="Proteomes" id="UP000245981"/>
    </source>
</evidence>
<gene>
    <name evidence="2" type="ORF">C7431_103170</name>
    <name evidence="1" type="ORF">KYI95_14770</name>
</gene>
<dbReference type="Proteomes" id="UP001197236">
    <property type="component" value="Unassembled WGS sequence"/>
</dbReference>
<dbReference type="OrthoDB" id="6420902at2"/>
<dbReference type="EMBL" id="JAHVXZ010000008">
    <property type="protein sequence ID" value="MBW1258442.1"/>
    <property type="molecule type" value="Genomic_DNA"/>
</dbReference>
<proteinExistence type="predicted"/>
<dbReference type="STRING" id="574096.HA38_18370"/>
<dbReference type="InterPro" id="IPR024753">
    <property type="entry name" value="AriR"/>
</dbReference>
<reference evidence="2 3" key="1">
    <citation type="submission" date="2018-05" db="EMBL/GenBank/DDBJ databases">
        <title>Genomic Encyclopedia of Type Strains, Phase IV (KMG-V): Genome sequencing to study the core and pangenomes of soil and plant-associated prokaryotes.</title>
        <authorList>
            <person name="Whitman W."/>
        </authorList>
    </citation>
    <scope>NUCLEOTIDE SEQUENCE [LARGE SCALE GENOMIC DNA]</scope>
    <source>
        <strain evidence="2 3">PNA 200-10</strain>
    </source>
</reference>
<sequence>MRQNETTSNTVRDIARYFGNDTQPSEKETLGQVILEILHAGKSLNRKAICSSLIRRLSQSTGPQEEQHYQKLIGMLFDR</sequence>
<keyword evidence="4" id="KW-1185">Reference proteome</keyword>
<dbReference type="GeneID" id="99735310"/>
<dbReference type="Pfam" id="PF10798">
    <property type="entry name" value="YmgB"/>
    <property type="match status" value="1"/>
</dbReference>
<evidence type="ECO:0000313" key="1">
    <source>
        <dbReference type="EMBL" id="MBW1258442.1"/>
    </source>
</evidence>
<name>A0A2V2BP00_9GAMM</name>
<dbReference type="EMBL" id="QGHF01000003">
    <property type="protein sequence ID" value="PWK98405.1"/>
    <property type="molecule type" value="Genomic_DNA"/>
</dbReference>
<dbReference type="GO" id="GO:0071468">
    <property type="term" value="P:cellular response to acidic pH"/>
    <property type="evidence" value="ECO:0007669"/>
    <property type="project" value="InterPro"/>
</dbReference>
<comment type="caution">
    <text evidence="2">The sequence shown here is derived from an EMBL/GenBank/DDBJ whole genome shotgun (WGS) entry which is preliminary data.</text>
</comment>
<dbReference type="RefSeq" id="WP_063877316.1">
    <property type="nucleotide sequence ID" value="NZ_CP125958.1"/>
</dbReference>
<organism evidence="2 3">
    <name type="scientific">Pantoea allii</name>
    <dbReference type="NCBI Taxonomy" id="574096"/>
    <lineage>
        <taxon>Bacteria</taxon>
        <taxon>Pseudomonadati</taxon>
        <taxon>Pseudomonadota</taxon>
        <taxon>Gammaproteobacteria</taxon>
        <taxon>Enterobacterales</taxon>
        <taxon>Erwiniaceae</taxon>
        <taxon>Pantoea</taxon>
    </lineage>
</organism>
<accession>A0A2V2BP00</accession>